<dbReference type="Pfam" id="PF15565">
    <property type="entry name" value="Imm30"/>
    <property type="match status" value="1"/>
</dbReference>
<dbReference type="AlphaFoldDB" id="A0A0A5HKH5"/>
<evidence type="ECO:0000313" key="3">
    <source>
        <dbReference type="Proteomes" id="UP000030403"/>
    </source>
</evidence>
<dbReference type="InterPro" id="IPR029084">
    <property type="entry name" value="Imm30"/>
</dbReference>
<gene>
    <name evidence="2" type="ORF">N783_18835</name>
</gene>
<dbReference type="STRING" id="1385511.GCA_000425225_02522"/>
<dbReference type="Proteomes" id="UP000030403">
    <property type="component" value="Unassembled WGS sequence"/>
</dbReference>
<proteinExistence type="predicted"/>
<dbReference type="RefSeq" id="WP_027446215.1">
    <property type="nucleotide sequence ID" value="NZ_AULJ01000031.1"/>
</dbReference>
<accession>A0A0A5HKH5</accession>
<dbReference type="EMBL" id="AVPF01000065">
    <property type="protein sequence ID" value="KGX84137.1"/>
    <property type="molecule type" value="Genomic_DNA"/>
</dbReference>
<evidence type="ECO:0000259" key="1">
    <source>
        <dbReference type="Pfam" id="PF15565"/>
    </source>
</evidence>
<keyword evidence="3" id="KW-1185">Reference proteome</keyword>
<comment type="caution">
    <text evidence="2">The sequence shown here is derived from an EMBL/GenBank/DDBJ whole genome shotgun (WGS) entry which is preliminary data.</text>
</comment>
<name>A0A0A5HKH5_9BACI</name>
<dbReference type="eggNOG" id="ENOG5032Y65">
    <property type="taxonomic scope" value="Bacteria"/>
</dbReference>
<feature type="domain" description="Immunity protein 30" evidence="1">
    <location>
        <begin position="13"/>
        <end position="110"/>
    </location>
</feature>
<evidence type="ECO:0000313" key="2">
    <source>
        <dbReference type="EMBL" id="KGX84137.1"/>
    </source>
</evidence>
<organism evidence="2 3">
    <name type="scientific">Pontibacillus marinus BH030004 = DSM 16465</name>
    <dbReference type="NCBI Taxonomy" id="1385511"/>
    <lineage>
        <taxon>Bacteria</taxon>
        <taxon>Bacillati</taxon>
        <taxon>Bacillota</taxon>
        <taxon>Bacilli</taxon>
        <taxon>Bacillales</taxon>
        <taxon>Bacillaceae</taxon>
        <taxon>Pontibacillus</taxon>
    </lineage>
</organism>
<protein>
    <recommendedName>
        <fullName evidence="1">Immunity protein 30 domain-containing protein</fullName>
    </recommendedName>
</protein>
<reference evidence="2 3" key="1">
    <citation type="submission" date="2013-08" db="EMBL/GenBank/DDBJ databases">
        <authorList>
            <person name="Huang J."/>
            <person name="Wang G."/>
        </authorList>
    </citation>
    <scope>NUCLEOTIDE SEQUENCE [LARGE SCALE GENOMIC DNA]</scope>
    <source>
        <strain evidence="2 3">BH030004</strain>
    </source>
</reference>
<sequence length="157" mass="18184">MNIDKEIKKLMNSRLLKREEDIKIFEDAIINVLNKSDVTGIRILCYGFYDETENDEAMFSLIHAIESYDKTYPLEDTLTEFATAVPNMIPHAREWAKTIHKRILNDPVSLETYVKVVAGIDEKARVVIMGIIKEIRDKKPSRFKSATDLFLKSNFNE</sequence>